<proteinExistence type="predicted"/>
<keyword evidence="1" id="KW-1188">Viral release from host cell</keyword>
<keyword evidence="3" id="KW-0378">Hydrolase</keyword>
<dbReference type="EMBL" id="CP008956">
    <property type="protein sequence ID" value="QJQ02116.1"/>
    <property type="molecule type" value="Genomic_DNA"/>
</dbReference>
<gene>
    <name evidence="5" type="ORF">C798_18320</name>
</gene>
<protein>
    <submittedName>
        <fullName evidence="5">HK97 family phage prohead protease</fullName>
    </submittedName>
</protein>
<accession>A0A6M3ZU82</accession>
<feature type="domain" description="Prohead serine protease" evidence="4">
    <location>
        <begin position="17"/>
        <end position="161"/>
    </location>
</feature>
<dbReference type="InterPro" id="IPR006433">
    <property type="entry name" value="Prohead_protease"/>
</dbReference>
<evidence type="ECO:0000313" key="6">
    <source>
        <dbReference type="Proteomes" id="UP000501648"/>
    </source>
</evidence>
<dbReference type="InterPro" id="IPR054613">
    <property type="entry name" value="Peptidase_S78_dom"/>
</dbReference>
<evidence type="ECO:0000313" key="5">
    <source>
        <dbReference type="EMBL" id="QJQ02116.1"/>
    </source>
</evidence>
<evidence type="ECO:0000256" key="1">
    <source>
        <dbReference type="ARBA" id="ARBA00022612"/>
    </source>
</evidence>
<keyword evidence="2 5" id="KW-0645">Protease</keyword>
<organism evidence="5 6">
    <name type="scientific">Herbaspirillum rubrisubalbicans Os34</name>
    <dbReference type="NCBI Taxonomy" id="1235827"/>
    <lineage>
        <taxon>Bacteria</taxon>
        <taxon>Pseudomonadati</taxon>
        <taxon>Pseudomonadota</taxon>
        <taxon>Betaproteobacteria</taxon>
        <taxon>Burkholderiales</taxon>
        <taxon>Oxalobacteraceae</taxon>
        <taxon>Herbaspirillum</taxon>
    </lineage>
</organism>
<dbReference type="SUPFAM" id="SSF50789">
    <property type="entry name" value="Herpes virus serine proteinase, assemblin"/>
    <property type="match status" value="1"/>
</dbReference>
<dbReference type="Pfam" id="PF04586">
    <property type="entry name" value="Peptidase_S78"/>
    <property type="match status" value="1"/>
</dbReference>
<name>A0A6M3ZU82_9BURK</name>
<reference evidence="5 6" key="1">
    <citation type="journal article" date="2012" name="J. Bacteriol.">
        <title>Genome sequence of the pathogenic Herbaspirillum seropedicae strain Os34, isolated from rice roots.</title>
        <authorList>
            <person name="Ye W."/>
            <person name="Ye S."/>
            <person name="Liu J."/>
            <person name="Chang S."/>
            <person name="Chen M."/>
            <person name="Zhu B."/>
            <person name="Guo L."/>
            <person name="An Q."/>
        </authorList>
    </citation>
    <scope>NUCLEOTIDE SEQUENCE [LARGE SCALE GENOMIC DNA]</scope>
    <source>
        <strain evidence="5 6">Os34</strain>
    </source>
</reference>
<dbReference type="AlphaFoldDB" id="A0A6M3ZU82"/>
<sequence>MSFKTMARKRVPFIADEVKDDGTFTGYASIFGNVDLGRDIVMPGAFTKSLARLKASGDPLPLLWQHDETQPIGGYEELEEDERGLRVKGFLLKDDIPLAAQAHSLMKRRIVKGLSIGYYVLADSWNEKERTRALTELDLLEVSAVTFPMNTEALIDSVKSRLHGGKLPSLPEFEGILREAGFSKSQATIVASRGLKTLLDRSDSGGNDSNLLASLQAFNFN</sequence>
<dbReference type="GO" id="GO:0008233">
    <property type="term" value="F:peptidase activity"/>
    <property type="evidence" value="ECO:0007669"/>
    <property type="project" value="UniProtKB-KW"/>
</dbReference>
<dbReference type="NCBIfam" id="TIGR01543">
    <property type="entry name" value="proheadase_HK97"/>
    <property type="match status" value="1"/>
</dbReference>
<evidence type="ECO:0000256" key="3">
    <source>
        <dbReference type="ARBA" id="ARBA00022801"/>
    </source>
</evidence>
<dbReference type="RefSeq" id="WP_017454754.1">
    <property type="nucleotide sequence ID" value="NZ_CP008956.1"/>
</dbReference>
<dbReference type="GO" id="GO:0006508">
    <property type="term" value="P:proteolysis"/>
    <property type="evidence" value="ECO:0007669"/>
    <property type="project" value="UniProtKB-KW"/>
</dbReference>
<evidence type="ECO:0000256" key="2">
    <source>
        <dbReference type="ARBA" id="ARBA00022670"/>
    </source>
</evidence>
<evidence type="ECO:0000259" key="4">
    <source>
        <dbReference type="Pfam" id="PF04586"/>
    </source>
</evidence>
<dbReference type="Proteomes" id="UP000501648">
    <property type="component" value="Chromosome"/>
</dbReference>